<dbReference type="SMART" id="SM00283">
    <property type="entry name" value="MA"/>
    <property type="match status" value="1"/>
</dbReference>
<keyword evidence="3 5" id="KW-0807">Transducer</keyword>
<dbReference type="Pfam" id="PF12974">
    <property type="entry name" value="Phosphonate-bd"/>
    <property type="match status" value="1"/>
</dbReference>
<accession>A0A520XAC5</accession>
<dbReference type="GO" id="GO:0043190">
    <property type="term" value="C:ATP-binding cassette (ABC) transporter complex"/>
    <property type="evidence" value="ECO:0007669"/>
    <property type="project" value="InterPro"/>
</dbReference>
<gene>
    <name evidence="8" type="primary">phnD</name>
    <name evidence="8" type="ORF">EVJ48_07485</name>
</gene>
<protein>
    <submittedName>
        <fullName evidence="8">Phosphate/phosphite/phosphonate ABC transporter substrate-binding protein</fullName>
    </submittedName>
</protein>
<proteinExistence type="inferred from homology"/>
<comment type="similarity">
    <text evidence="1">Belongs to the phosphate/phosphite/phosphonate binding protein family.</text>
</comment>
<dbReference type="GO" id="GO:0006935">
    <property type="term" value="P:chemotaxis"/>
    <property type="evidence" value="ECO:0007669"/>
    <property type="project" value="InterPro"/>
</dbReference>
<dbReference type="GO" id="GO:0055085">
    <property type="term" value="P:transmembrane transport"/>
    <property type="evidence" value="ECO:0007669"/>
    <property type="project" value="InterPro"/>
</dbReference>
<dbReference type="GO" id="GO:0007165">
    <property type="term" value="P:signal transduction"/>
    <property type="evidence" value="ECO:0007669"/>
    <property type="project" value="UniProtKB-KW"/>
</dbReference>
<dbReference type="GO" id="GO:0004888">
    <property type="term" value="F:transmembrane signaling receptor activity"/>
    <property type="evidence" value="ECO:0007669"/>
    <property type="project" value="InterPro"/>
</dbReference>
<evidence type="ECO:0000256" key="4">
    <source>
        <dbReference type="ARBA" id="ARBA00029447"/>
    </source>
</evidence>
<keyword evidence="6" id="KW-1133">Transmembrane helix</keyword>
<keyword evidence="2" id="KW-0732">Signal</keyword>
<dbReference type="Gene3D" id="1.10.287.950">
    <property type="entry name" value="Methyl-accepting chemotaxis protein"/>
    <property type="match status" value="1"/>
</dbReference>
<dbReference type="Proteomes" id="UP000322454">
    <property type="component" value="Unassembled WGS sequence"/>
</dbReference>
<evidence type="ECO:0000256" key="1">
    <source>
        <dbReference type="ARBA" id="ARBA00007162"/>
    </source>
</evidence>
<dbReference type="InterPro" id="IPR004089">
    <property type="entry name" value="MCPsignal_dom"/>
</dbReference>
<evidence type="ECO:0000313" key="8">
    <source>
        <dbReference type="EMBL" id="RZV38177.1"/>
    </source>
</evidence>
<dbReference type="EMBL" id="SHMQ01000022">
    <property type="protein sequence ID" value="RZV38177.1"/>
    <property type="molecule type" value="Genomic_DNA"/>
</dbReference>
<dbReference type="InterPro" id="IPR005770">
    <property type="entry name" value="PhnD"/>
</dbReference>
<organism evidence="8 9">
    <name type="scientific">Candidatus Acidulodesulfobacterium acidiphilum</name>
    <dbReference type="NCBI Taxonomy" id="2597224"/>
    <lineage>
        <taxon>Bacteria</taxon>
        <taxon>Deltaproteobacteria</taxon>
        <taxon>Candidatus Acidulodesulfobacterales</taxon>
        <taxon>Candidatus Acidulodesulfobacterium</taxon>
    </lineage>
</organism>
<dbReference type="Gene3D" id="3.40.190.10">
    <property type="entry name" value="Periplasmic binding protein-like II"/>
    <property type="match status" value="2"/>
</dbReference>
<keyword evidence="6" id="KW-0812">Transmembrane</keyword>
<dbReference type="PRINTS" id="PR00260">
    <property type="entry name" value="CHEMTRNSDUCR"/>
</dbReference>
<evidence type="ECO:0000256" key="5">
    <source>
        <dbReference type="PROSITE-ProRule" id="PRU00284"/>
    </source>
</evidence>
<dbReference type="AlphaFoldDB" id="A0A520XAC5"/>
<name>A0A520XAC5_9DELT</name>
<dbReference type="CDD" id="cd01071">
    <property type="entry name" value="PBP2_PhnD_like"/>
    <property type="match status" value="1"/>
</dbReference>
<feature type="transmembrane region" description="Helical" evidence="6">
    <location>
        <begin position="20"/>
        <end position="44"/>
    </location>
</feature>
<evidence type="ECO:0000256" key="6">
    <source>
        <dbReference type="SAM" id="Phobius"/>
    </source>
</evidence>
<dbReference type="SUPFAM" id="SSF58104">
    <property type="entry name" value="Methyl-accepting chemotaxis protein (MCP) signaling domain"/>
    <property type="match status" value="1"/>
</dbReference>
<feature type="domain" description="Methyl-accepting transducer" evidence="7">
    <location>
        <begin position="126"/>
        <end position="362"/>
    </location>
</feature>
<keyword evidence="6" id="KW-0472">Membrane</keyword>
<feature type="transmembrane region" description="Helical" evidence="6">
    <location>
        <begin position="50"/>
        <end position="68"/>
    </location>
</feature>
<evidence type="ECO:0000256" key="2">
    <source>
        <dbReference type="ARBA" id="ARBA00022729"/>
    </source>
</evidence>
<dbReference type="SUPFAM" id="SSF53850">
    <property type="entry name" value="Periplasmic binding protein-like II"/>
    <property type="match status" value="1"/>
</dbReference>
<evidence type="ECO:0000259" key="7">
    <source>
        <dbReference type="PROSITE" id="PS50111"/>
    </source>
</evidence>
<dbReference type="Pfam" id="PF00015">
    <property type="entry name" value="MCPsignal"/>
    <property type="match status" value="1"/>
</dbReference>
<comment type="caution">
    <text evidence="8">The sequence shown here is derived from an EMBL/GenBank/DDBJ whole genome shotgun (WGS) entry which is preliminary data.</text>
</comment>
<evidence type="ECO:0000313" key="9">
    <source>
        <dbReference type="Proteomes" id="UP000322454"/>
    </source>
</evidence>
<dbReference type="NCBIfam" id="TIGR01098">
    <property type="entry name" value="3A0109s03R"/>
    <property type="match status" value="1"/>
</dbReference>
<evidence type="ECO:0000256" key="3">
    <source>
        <dbReference type="ARBA" id="ARBA00023224"/>
    </source>
</evidence>
<dbReference type="CDD" id="cd11386">
    <property type="entry name" value="MCP_signal"/>
    <property type="match status" value="1"/>
</dbReference>
<dbReference type="PANTHER" id="PTHR32089">
    <property type="entry name" value="METHYL-ACCEPTING CHEMOTAXIS PROTEIN MCPB"/>
    <property type="match status" value="1"/>
</dbReference>
<dbReference type="InterPro" id="IPR004090">
    <property type="entry name" value="Chemotax_Me-accpt_rcpt"/>
</dbReference>
<sequence>MSSLFKSGKKNTDRTEPNRFNNITVITSILFAVVAIFFIIFSLIIHNKLLIFSAVIFSAAFYFSIFLINRSVKKKAEIINNFIDDFLYKDKDLRKNLPQINFFGLDVKVNELFKNLYNIFIKSVDSTNNVVVDARIESAEMEKIYKENESLVGQISSISSAIDEIIMSHKEMTKGAKFAQNSSSDSFKKAGEGNLMIEAIISDIKKVSDSIENLKTTMQTLDDRSKEIGDVISLISDIADQTNLLSLNAAIEAARAGEQGRGFAVVADEVKKLAERTSKSTSDTRQIIEGLMEETSRTAEAIKNSVEEVKAISEKTKTAEEIFRNIMNAVKEEKSNIDIISSSAEQLQIAVEDVEKNLLVVQKVSGETVKTAKKSTEISTSLSNSAYELQKEFNNIRLYLFGIAPLEAASIMKAKFQPLTKYLSDSLGIKLGSFVASSYEDSVEDIGKGVAMLGYMTPSTYLSAGKKYGVKPLVFAVKNGSPTYKSVIITAKNSPINTINDLKGKKVAFGAKMSTGSTLVPKAMIKSAGIKLEDLASYDYLGGHDVVIKAVAEGEFDAGCVMDSAAEENINTVKVIASSDPIPQFPICINADIDKEIEIKIKNILMNIADLNVLKSIDKGYTSFIEAKESDFENIAKTLGL</sequence>
<dbReference type="PANTHER" id="PTHR32089:SF112">
    <property type="entry name" value="LYSOZYME-LIKE PROTEIN-RELATED"/>
    <property type="match status" value="1"/>
</dbReference>
<comment type="similarity">
    <text evidence="4">Belongs to the methyl-accepting chemotaxis (MCP) protein family.</text>
</comment>
<reference evidence="8 9" key="1">
    <citation type="submission" date="2019-01" db="EMBL/GenBank/DDBJ databases">
        <title>Insights into ecological role of a new deltaproteobacterial order Candidatus Sinidesulfobacterales (Sva0485) by metagenomics and metatranscriptomics.</title>
        <authorList>
            <person name="Tan S."/>
            <person name="Liu J."/>
            <person name="Fang Y."/>
            <person name="Hedlund B."/>
            <person name="Lian Z.-H."/>
            <person name="Huang L.-Y."/>
            <person name="Li J.-T."/>
            <person name="Huang L.-N."/>
            <person name="Li W.-J."/>
            <person name="Jiang H.-C."/>
            <person name="Dong H.-L."/>
            <person name="Shu W.-S."/>
        </authorList>
    </citation>
    <scope>NUCLEOTIDE SEQUENCE [LARGE SCALE GENOMIC DNA]</scope>
    <source>
        <strain evidence="8">AP4</strain>
    </source>
</reference>
<dbReference type="PROSITE" id="PS50111">
    <property type="entry name" value="CHEMOTAXIS_TRANSDUC_2"/>
    <property type="match status" value="1"/>
</dbReference>